<evidence type="ECO:0000256" key="2">
    <source>
        <dbReference type="ARBA" id="ARBA00009446"/>
    </source>
</evidence>
<dbReference type="Gene3D" id="1.10.460.10">
    <property type="entry name" value="Topoisomerase I, domain 2"/>
    <property type="match status" value="1"/>
</dbReference>
<keyword evidence="14" id="KW-1185">Reference proteome</keyword>
<evidence type="ECO:0000256" key="1">
    <source>
        <dbReference type="ARBA" id="ARBA00000213"/>
    </source>
</evidence>
<dbReference type="PRINTS" id="PR00417">
    <property type="entry name" value="PRTPISMRASEI"/>
</dbReference>
<dbReference type="RefSeq" id="WP_013702783.1">
    <property type="nucleotide sequence ID" value="NC_015386.1"/>
</dbReference>
<dbReference type="InterPro" id="IPR013497">
    <property type="entry name" value="Topo_IA_cen"/>
</dbReference>
<accession>F2NYP0</accession>
<dbReference type="InterPro" id="IPR006171">
    <property type="entry name" value="TOPRIM_dom"/>
</dbReference>
<dbReference type="GO" id="GO:0006281">
    <property type="term" value="P:DNA repair"/>
    <property type="evidence" value="ECO:0007669"/>
    <property type="project" value="TreeGrafter"/>
</dbReference>
<keyword evidence="5" id="KW-0238">DNA-binding</keyword>
<dbReference type="AlphaFoldDB" id="F2NYP0"/>
<dbReference type="Gene3D" id="3.40.50.140">
    <property type="match status" value="1"/>
</dbReference>
<geneLocation type="plasmid" evidence="13 14">
    <name>pTRESU01</name>
</geneLocation>
<dbReference type="InterPro" id="IPR013824">
    <property type="entry name" value="Topo_IA_cen_sub1"/>
</dbReference>
<dbReference type="GO" id="GO:0006265">
    <property type="term" value="P:DNA topological change"/>
    <property type="evidence" value="ECO:0007669"/>
    <property type="project" value="InterPro"/>
</dbReference>
<evidence type="ECO:0000256" key="3">
    <source>
        <dbReference type="ARBA" id="ARBA00012891"/>
    </source>
</evidence>
<dbReference type="Pfam" id="PF01751">
    <property type="entry name" value="Toprim"/>
    <property type="match status" value="1"/>
</dbReference>
<dbReference type="GO" id="GO:0003677">
    <property type="term" value="F:DNA binding"/>
    <property type="evidence" value="ECO:0007669"/>
    <property type="project" value="UniProtKB-KW"/>
</dbReference>
<protein>
    <recommendedName>
        <fullName evidence="3">DNA topoisomerase</fullName>
        <ecNumber evidence="3">5.6.2.1</ecNumber>
    </recommendedName>
    <alternativeName>
        <fullName evidence="10">Omega-protein</fullName>
    </alternativeName>
    <alternativeName>
        <fullName evidence="9">Relaxing enzyme</fullName>
    </alternativeName>
    <alternativeName>
        <fullName evidence="7">Swivelase</fullName>
    </alternativeName>
    <alternativeName>
        <fullName evidence="8">Untwisting enzyme</fullName>
    </alternativeName>
</protein>
<keyword evidence="13" id="KW-0614">Plasmid</keyword>
<evidence type="ECO:0000259" key="11">
    <source>
        <dbReference type="PROSITE" id="PS50880"/>
    </source>
</evidence>
<dbReference type="GO" id="GO:0003917">
    <property type="term" value="F:DNA topoisomerase type I (single strand cut, ATP-independent) activity"/>
    <property type="evidence" value="ECO:0007669"/>
    <property type="project" value="UniProtKB-EC"/>
</dbReference>
<feature type="domain" description="Topo IA-type catalytic" evidence="12">
    <location>
        <begin position="154"/>
        <end position="590"/>
    </location>
</feature>
<keyword evidence="4" id="KW-0799">Topoisomerase</keyword>
<evidence type="ECO:0000256" key="5">
    <source>
        <dbReference type="ARBA" id="ARBA00023125"/>
    </source>
</evidence>
<sequence length="590" mass="66553">MIILTEKPSVAKDFASALGCSYSAKDKCYKSSDGKTTIANCVGHLFNLAEPAAYNPSFKSWKNLPIIPENFIYQPSENLKDVAKNVVSLLKHHKTDEILIATDADREGEIIARECLNAAGITDSDNIRRFWVSQALTKDVILDGIKNARPISDYDFLAKQGFARQKADWLIGMNATRYVSNRVNGGGVLAVGRVQTAILSEIARRCEEISSFKREKYYEAEAALLAPDDTSCVTATFEKDGSTHFSDKSTVQKLDSLENKTAKLVFVKHDKRTVNPPQLYNLNDLQKDAFAYFGYSAEMTLSVVQRLYENYKCVSYPRTPSRVMGSHNVELCRELFDKMLRASPEYFELHSVAEINESNKRIFDDSKLEAHHALIPLSTLPENATVEDDNIYSLILERLMLAFAPACEMENMTVHLSVNENIFVTRGTKVINAGWKDYRRFTRNLGNRNEISDAQDLSEIELENLTVKSIEVKEKFTKPPKHYNEASLLAFMENPKNSDNQKLAGLGTSATRHTFIQKLIRNKFITAENKNLLVTKQGERLLEVLSKTPFKNIADVSETTRWEEELSENPDSFLEEIKSYIKDAVSEGAA</sequence>
<dbReference type="Pfam" id="PF01131">
    <property type="entry name" value="Topoisom_bac"/>
    <property type="match status" value="1"/>
</dbReference>
<dbReference type="PANTHER" id="PTHR11390:SF21">
    <property type="entry name" value="DNA TOPOISOMERASE 3-ALPHA"/>
    <property type="match status" value="1"/>
</dbReference>
<dbReference type="eggNOG" id="COG0550">
    <property type="taxonomic scope" value="Bacteria"/>
</dbReference>
<evidence type="ECO:0000256" key="10">
    <source>
        <dbReference type="ARBA" id="ARBA00032877"/>
    </source>
</evidence>
<dbReference type="SMART" id="SM00437">
    <property type="entry name" value="TOP1Ac"/>
    <property type="match status" value="1"/>
</dbReference>
<dbReference type="EMBL" id="CP002632">
    <property type="protein sequence ID" value="AEB15539.1"/>
    <property type="molecule type" value="Genomic_DNA"/>
</dbReference>
<evidence type="ECO:0000256" key="7">
    <source>
        <dbReference type="ARBA" id="ARBA00030003"/>
    </source>
</evidence>
<evidence type="ECO:0000256" key="6">
    <source>
        <dbReference type="ARBA" id="ARBA00023235"/>
    </source>
</evidence>
<dbReference type="GeneID" id="302999771"/>
<dbReference type="Proteomes" id="UP000006852">
    <property type="component" value="Plasmid pTRESU01"/>
</dbReference>
<dbReference type="InterPro" id="IPR000380">
    <property type="entry name" value="Topo_IA"/>
</dbReference>
<evidence type="ECO:0000256" key="8">
    <source>
        <dbReference type="ARBA" id="ARBA00031985"/>
    </source>
</evidence>
<dbReference type="InterPro" id="IPR013826">
    <property type="entry name" value="Topo_IA_cen_sub3"/>
</dbReference>
<dbReference type="GO" id="GO:0006310">
    <property type="term" value="P:DNA recombination"/>
    <property type="evidence" value="ECO:0007669"/>
    <property type="project" value="TreeGrafter"/>
</dbReference>
<evidence type="ECO:0000256" key="4">
    <source>
        <dbReference type="ARBA" id="ARBA00023029"/>
    </source>
</evidence>
<proteinExistence type="inferred from homology"/>
<dbReference type="Gene3D" id="1.10.290.10">
    <property type="entry name" value="Topoisomerase I, domain 4"/>
    <property type="match status" value="1"/>
</dbReference>
<gene>
    <name evidence="13" type="ordered locus">Tresu_2682</name>
</gene>
<dbReference type="EC" id="5.6.2.1" evidence="3"/>
<reference evidence="14" key="1">
    <citation type="submission" date="2011-04" db="EMBL/GenBank/DDBJ databases">
        <title>The complete genome of plasmid of Treponema succinifaciens DSM 2489.</title>
        <authorList>
            <person name="Lucas S."/>
            <person name="Copeland A."/>
            <person name="Lapidus A."/>
            <person name="Bruce D."/>
            <person name="Goodwin L."/>
            <person name="Pitluck S."/>
            <person name="Peters L."/>
            <person name="Kyrpides N."/>
            <person name="Mavromatis K."/>
            <person name="Ivanova N."/>
            <person name="Ovchinnikova G."/>
            <person name="Teshima H."/>
            <person name="Detter J.C."/>
            <person name="Tapia R."/>
            <person name="Han C."/>
            <person name="Land M."/>
            <person name="Hauser L."/>
            <person name="Markowitz V."/>
            <person name="Cheng J.-F."/>
            <person name="Hugenholtz P."/>
            <person name="Woyke T."/>
            <person name="Wu D."/>
            <person name="Gronow S."/>
            <person name="Wellnitz S."/>
            <person name="Brambilla E."/>
            <person name="Klenk H.-P."/>
            <person name="Eisen J.A."/>
        </authorList>
    </citation>
    <scope>NUCLEOTIDE SEQUENCE [LARGE SCALE GENOMIC DNA]</scope>
    <source>
        <strain evidence="14">ATCC 33096 / DSM 2489 / 6091</strain>
        <plasmid evidence="14">Plasmid pTRESU01</plasmid>
    </source>
</reference>
<feature type="domain" description="Toprim" evidence="11">
    <location>
        <begin position="1"/>
        <end position="136"/>
    </location>
</feature>
<dbReference type="PROSITE" id="PS50880">
    <property type="entry name" value="TOPRIM"/>
    <property type="match status" value="1"/>
</dbReference>
<dbReference type="Gene3D" id="2.70.20.10">
    <property type="entry name" value="Topoisomerase I, domain 3"/>
    <property type="match status" value="1"/>
</dbReference>
<keyword evidence="6 13" id="KW-0413">Isomerase</keyword>
<name>F2NYP0_TRES6</name>
<dbReference type="InterPro" id="IPR013825">
    <property type="entry name" value="Topo_IA_cen_sub2"/>
</dbReference>
<evidence type="ECO:0000313" key="14">
    <source>
        <dbReference type="Proteomes" id="UP000006852"/>
    </source>
</evidence>
<dbReference type="GO" id="GO:0043597">
    <property type="term" value="C:cytoplasmic replication fork"/>
    <property type="evidence" value="ECO:0007669"/>
    <property type="project" value="TreeGrafter"/>
</dbReference>
<dbReference type="KEGG" id="tsu:Tresu_2682"/>
<dbReference type="SMART" id="SM00436">
    <property type="entry name" value="TOP1Bc"/>
    <property type="match status" value="1"/>
</dbReference>
<organism evidence="13 14">
    <name type="scientific">Treponema succinifaciens (strain ATCC 33096 / DSM 2489 / 6091)</name>
    <dbReference type="NCBI Taxonomy" id="869209"/>
    <lineage>
        <taxon>Bacteria</taxon>
        <taxon>Pseudomonadati</taxon>
        <taxon>Spirochaetota</taxon>
        <taxon>Spirochaetia</taxon>
        <taxon>Spirochaetales</taxon>
        <taxon>Treponemataceae</taxon>
        <taxon>Treponema</taxon>
    </lineage>
</organism>
<evidence type="ECO:0000313" key="13">
    <source>
        <dbReference type="EMBL" id="AEB15539.1"/>
    </source>
</evidence>
<dbReference type="CDD" id="cd03362">
    <property type="entry name" value="TOPRIM_TopoIA_TopoIII"/>
    <property type="match status" value="1"/>
</dbReference>
<dbReference type="InterPro" id="IPR023405">
    <property type="entry name" value="Topo_IA_core_domain"/>
</dbReference>
<dbReference type="HOGENOM" id="CLU_002929_5_2_12"/>
<dbReference type="SUPFAM" id="SSF56712">
    <property type="entry name" value="Prokaryotic type I DNA topoisomerase"/>
    <property type="match status" value="1"/>
</dbReference>
<comment type="catalytic activity">
    <reaction evidence="1">
        <text>ATP-independent breakage of single-stranded DNA, followed by passage and rejoining.</text>
        <dbReference type="EC" id="5.6.2.1"/>
    </reaction>
</comment>
<comment type="similarity">
    <text evidence="2">Belongs to the type IA topoisomerase family.</text>
</comment>
<dbReference type="SMART" id="SM00493">
    <property type="entry name" value="TOPRIM"/>
    <property type="match status" value="1"/>
</dbReference>
<dbReference type="InterPro" id="IPR034144">
    <property type="entry name" value="TOPRIM_TopoIII"/>
</dbReference>
<evidence type="ECO:0000256" key="9">
    <source>
        <dbReference type="ARBA" id="ARBA00032235"/>
    </source>
</evidence>
<evidence type="ECO:0000259" key="12">
    <source>
        <dbReference type="PROSITE" id="PS52039"/>
    </source>
</evidence>
<dbReference type="OrthoDB" id="9803554at2"/>
<dbReference type="PROSITE" id="PS52039">
    <property type="entry name" value="TOPO_IA_2"/>
    <property type="match status" value="1"/>
</dbReference>
<dbReference type="InterPro" id="IPR003601">
    <property type="entry name" value="Topo_IA_2"/>
</dbReference>
<dbReference type="PANTHER" id="PTHR11390">
    <property type="entry name" value="PROKARYOTIC DNA TOPOISOMERASE"/>
    <property type="match status" value="1"/>
</dbReference>
<dbReference type="InterPro" id="IPR003602">
    <property type="entry name" value="Topo_IA_DNA-bd_dom"/>
</dbReference>